<dbReference type="PRINTS" id="PR01071">
    <property type="entry name" value="ACOABIOTINCC"/>
</dbReference>
<proteinExistence type="predicted"/>
<dbReference type="CDD" id="cd06850">
    <property type="entry name" value="biotinyl_domain"/>
    <property type="match status" value="1"/>
</dbReference>
<dbReference type="EMBL" id="QHCT01000002">
    <property type="protein sequence ID" value="RHX90468.1"/>
    <property type="molecule type" value="Genomic_DNA"/>
</dbReference>
<keyword evidence="11" id="KW-0092">Biotin</keyword>
<evidence type="ECO:0000256" key="9">
    <source>
        <dbReference type="ARBA" id="ARBA00023098"/>
    </source>
</evidence>
<accession>A0A396ZA39</accession>
<dbReference type="Pfam" id="PF00289">
    <property type="entry name" value="Biotin_carb_N"/>
    <property type="match status" value="1"/>
</dbReference>
<dbReference type="Pfam" id="PF00364">
    <property type="entry name" value="Biotin_lipoyl"/>
    <property type="match status" value="1"/>
</dbReference>
<evidence type="ECO:0000259" key="12">
    <source>
        <dbReference type="PROSITE" id="PS50968"/>
    </source>
</evidence>
<gene>
    <name evidence="14" type="ORF">DLM75_08590</name>
</gene>
<dbReference type="SUPFAM" id="SSF51246">
    <property type="entry name" value="Rudiment single hybrid motif"/>
    <property type="match status" value="1"/>
</dbReference>
<dbReference type="SMART" id="SM00878">
    <property type="entry name" value="Biotin_carb_C"/>
    <property type="match status" value="1"/>
</dbReference>
<dbReference type="Gene3D" id="2.40.50.100">
    <property type="match status" value="1"/>
</dbReference>
<evidence type="ECO:0000313" key="15">
    <source>
        <dbReference type="Proteomes" id="UP000265798"/>
    </source>
</evidence>
<keyword evidence="8" id="KW-0067">ATP-binding</keyword>
<evidence type="ECO:0000256" key="8">
    <source>
        <dbReference type="ARBA" id="ARBA00022840"/>
    </source>
</evidence>
<evidence type="ECO:0000256" key="4">
    <source>
        <dbReference type="ARBA" id="ARBA00022516"/>
    </source>
</evidence>
<dbReference type="UniPathway" id="UPA00094"/>
<organism evidence="14 15">
    <name type="scientific">Leptospira stimsonii</name>
    <dbReference type="NCBI Taxonomy" id="2202203"/>
    <lineage>
        <taxon>Bacteria</taxon>
        <taxon>Pseudomonadati</taxon>
        <taxon>Spirochaetota</taxon>
        <taxon>Spirochaetia</taxon>
        <taxon>Leptospirales</taxon>
        <taxon>Leptospiraceae</taxon>
        <taxon>Leptospira</taxon>
    </lineage>
</organism>
<keyword evidence="5" id="KW-0436">Ligase</keyword>
<feature type="domain" description="Biotin carboxylation" evidence="13">
    <location>
        <begin position="25"/>
        <end position="589"/>
    </location>
</feature>
<keyword evidence="10" id="KW-0275">Fatty acid biosynthesis</keyword>
<dbReference type="InterPro" id="IPR005482">
    <property type="entry name" value="Biotin_COase_C"/>
</dbReference>
<keyword evidence="9" id="KW-0443">Lipid metabolism</keyword>
<dbReference type="InterPro" id="IPR011764">
    <property type="entry name" value="Biotin_carboxylation_dom"/>
</dbReference>
<evidence type="ECO:0000256" key="2">
    <source>
        <dbReference type="ARBA" id="ARBA00003761"/>
    </source>
</evidence>
<sequence>MIDFQNNRIQFHQSNSPWIRSFSLESIKCLIVCRGPVRKEAMEIFDSIGIREYGILLSEKDSVVYPMALAPELRGFRFPHNIHRVPDYMGAGNAEKLERIQQIISIAKDNKYTHIFAGYGFMAEDSEFISAIEKSGLVFMGPASYVADQAGSKDAAKKIARKLDVSVTPGVDNISSLALLAKAPDAKSLEKIAKDKGIDFTFDSSLPLDANAENLLDLGYSKIIELVSIADLQVEAEKECKKIWEKYSKNRIRFKYIGGGGGKGQRVVSKIEEVKGAVQEILSESKVTAPGTNKNFLIELNIENTRHNEIQLIGNGEWCLALGGRDCSVQMHEQKLLEISLTQELLEKEIASCASTNPKKAEVLKGDLKVLREMEEQSERFGAAVKLNSVSTFESIVDGTNHFFMEVNTRIQVEHRVTEMVYSLKFKNPENPNEFFIVDSLIEAMALLSLHGKRLQKPERILRYPSGAEVRINATNKAIQPHAGGVIMGWSKPLPEEIRDDQGISIRNPDMGLFVHYKVAGAYDSNIALLITHGETREDNLKRLGNILRRTELRGHDLQTNLLVHYGLINWILGKDAMFKPSTAFMISYLAGVGALERLMKDVDLEIAWKKTISDAPADAKKVLSRKLTLITRPIEAISKDAHLVAGFIGFHLNHSWKIANNKIEWLRNPIFILADLYHYLNMEADETQPPSEQIWDHDNEILQKAISFYQELSKKTGIAADSIELVTSLNGGKALKGVDASILPQVIQSHNGFQIGLELIKLLPSAGLNSGFYNLGVDEKLEAILPEEFKKSETRDAFIKFLAPPPKASSDEIVAPMGGMFYSKEAPDLPPMIQVGDHFKAGQPLFIVEVMKMFNKISAPFSGTVKEILLNDSDGKIISKGQTIFKIVPDEVIHIETDQEIAERKKKITLSLI</sequence>
<evidence type="ECO:0000256" key="6">
    <source>
        <dbReference type="ARBA" id="ARBA00022741"/>
    </source>
</evidence>
<evidence type="ECO:0000256" key="10">
    <source>
        <dbReference type="ARBA" id="ARBA00023160"/>
    </source>
</evidence>
<name>A0A396ZA39_9LEPT</name>
<dbReference type="InterPro" id="IPR051602">
    <property type="entry name" value="ACC_Biotin_Carboxylase"/>
</dbReference>
<dbReference type="InterPro" id="IPR001249">
    <property type="entry name" value="AcCoA_biotinCC"/>
</dbReference>
<dbReference type="PANTHER" id="PTHR48095:SF4">
    <property type="entry name" value="BIOTIN CARBOXYL CARRIER PROTEIN OF ACETYL-COA CARBOXYLASE"/>
    <property type="match status" value="1"/>
</dbReference>
<comment type="function">
    <text evidence="2">This protein is a component of the acetyl coenzyme A carboxylase complex; first, biotin carboxylase catalyzes the carboxylation of the carrier protein and then the transcarboxylase transfers the carboxyl group to form malonyl-CoA.</text>
</comment>
<evidence type="ECO:0000256" key="7">
    <source>
        <dbReference type="ARBA" id="ARBA00022832"/>
    </source>
</evidence>
<evidence type="ECO:0000259" key="13">
    <source>
        <dbReference type="PROSITE" id="PS50979"/>
    </source>
</evidence>
<dbReference type="InterPro" id="IPR005481">
    <property type="entry name" value="BC-like_N"/>
</dbReference>
<comment type="caution">
    <text evidence="14">The sequence shown here is derived from an EMBL/GenBank/DDBJ whole genome shotgun (WGS) entry which is preliminary data.</text>
</comment>
<dbReference type="PROSITE" id="PS50979">
    <property type="entry name" value="BC"/>
    <property type="match status" value="1"/>
</dbReference>
<evidence type="ECO:0000256" key="11">
    <source>
        <dbReference type="ARBA" id="ARBA00023267"/>
    </source>
</evidence>
<dbReference type="Gene3D" id="3.40.50.20">
    <property type="match status" value="1"/>
</dbReference>
<dbReference type="GO" id="GO:0005524">
    <property type="term" value="F:ATP binding"/>
    <property type="evidence" value="ECO:0007669"/>
    <property type="project" value="UniProtKB-KW"/>
</dbReference>
<dbReference type="InterPro" id="IPR016185">
    <property type="entry name" value="PreATP-grasp_dom_sf"/>
</dbReference>
<evidence type="ECO:0000256" key="3">
    <source>
        <dbReference type="ARBA" id="ARBA00005194"/>
    </source>
</evidence>
<dbReference type="RefSeq" id="WP_118968123.1">
    <property type="nucleotide sequence ID" value="NZ_QHCT01000002.1"/>
</dbReference>
<evidence type="ECO:0000313" key="14">
    <source>
        <dbReference type="EMBL" id="RHX90468.1"/>
    </source>
</evidence>
<dbReference type="InterPro" id="IPR001882">
    <property type="entry name" value="Biotin_BS"/>
</dbReference>
<dbReference type="Gene3D" id="3.30.470.20">
    <property type="entry name" value="ATP-grasp fold, B domain"/>
    <property type="match status" value="1"/>
</dbReference>
<dbReference type="SUPFAM" id="SSF52440">
    <property type="entry name" value="PreATP-grasp domain"/>
    <property type="match status" value="1"/>
</dbReference>
<evidence type="ECO:0000256" key="5">
    <source>
        <dbReference type="ARBA" id="ARBA00022598"/>
    </source>
</evidence>
<evidence type="ECO:0000256" key="1">
    <source>
        <dbReference type="ARBA" id="ARBA00001953"/>
    </source>
</evidence>
<keyword evidence="7" id="KW-0276">Fatty acid metabolism</keyword>
<dbReference type="GO" id="GO:0009317">
    <property type="term" value="C:acetyl-CoA carboxylase complex"/>
    <property type="evidence" value="ECO:0007669"/>
    <property type="project" value="InterPro"/>
</dbReference>
<dbReference type="Pfam" id="PF02786">
    <property type="entry name" value="CPSase_L_D2"/>
    <property type="match status" value="2"/>
</dbReference>
<dbReference type="InterPro" id="IPR011053">
    <property type="entry name" value="Single_hybrid_motif"/>
</dbReference>
<dbReference type="OrthoDB" id="9763189at2"/>
<dbReference type="GO" id="GO:0003989">
    <property type="term" value="F:acetyl-CoA carboxylase activity"/>
    <property type="evidence" value="ECO:0007669"/>
    <property type="project" value="InterPro"/>
</dbReference>
<dbReference type="PANTHER" id="PTHR48095">
    <property type="entry name" value="PYRUVATE CARBOXYLASE SUBUNIT A"/>
    <property type="match status" value="1"/>
</dbReference>
<comment type="pathway">
    <text evidence="3">Lipid metabolism; fatty acid biosynthesis.</text>
</comment>
<keyword evidence="6" id="KW-0547">Nucleotide-binding</keyword>
<dbReference type="PROSITE" id="PS00188">
    <property type="entry name" value="BIOTIN"/>
    <property type="match status" value="1"/>
</dbReference>
<keyword evidence="4" id="KW-0444">Lipid biosynthesis</keyword>
<dbReference type="PROSITE" id="PS00867">
    <property type="entry name" value="CPSASE_2"/>
    <property type="match status" value="1"/>
</dbReference>
<dbReference type="InterPro" id="IPR005479">
    <property type="entry name" value="CPAse_ATP-bd"/>
</dbReference>
<feature type="domain" description="Lipoyl-binding" evidence="12">
    <location>
        <begin position="799"/>
        <end position="889"/>
    </location>
</feature>
<dbReference type="InterPro" id="IPR000089">
    <property type="entry name" value="Biotin_lipoyl"/>
</dbReference>
<dbReference type="InterPro" id="IPR011054">
    <property type="entry name" value="Rudment_hybrid_motif"/>
</dbReference>
<dbReference type="GO" id="GO:0006633">
    <property type="term" value="P:fatty acid biosynthetic process"/>
    <property type="evidence" value="ECO:0007669"/>
    <property type="project" value="UniProtKB-UniPathway"/>
</dbReference>
<comment type="cofactor">
    <cofactor evidence="1">
        <name>biotin</name>
        <dbReference type="ChEBI" id="CHEBI:57586"/>
    </cofactor>
</comment>
<dbReference type="AlphaFoldDB" id="A0A396ZA39"/>
<dbReference type="SUPFAM" id="SSF56059">
    <property type="entry name" value="Glutathione synthetase ATP-binding domain-like"/>
    <property type="match status" value="1"/>
</dbReference>
<dbReference type="Proteomes" id="UP000265798">
    <property type="component" value="Unassembled WGS sequence"/>
</dbReference>
<reference evidence="15" key="1">
    <citation type="submission" date="2018-05" db="EMBL/GenBank/DDBJ databases">
        <title>Leptospira yasudae sp. nov. and Leptospira stimsonii sp. nov., two pathogenic species of the genus Leptospira isolated from environmental sources.</title>
        <authorList>
            <person name="Casanovas-Massana A."/>
            <person name="Hamond C."/>
            <person name="Santos L.A."/>
            <person name="Hacker K.P."/>
            <person name="Balassiano I."/>
            <person name="Medeiros M.A."/>
            <person name="Reis M.G."/>
            <person name="Ko A.I."/>
            <person name="Wunder E.A."/>
        </authorList>
    </citation>
    <scope>NUCLEOTIDE SEQUENCE [LARGE SCALE GENOMIC DNA]</scope>
    <source>
        <strain evidence="15">Yale</strain>
    </source>
</reference>
<dbReference type="PROSITE" id="PS50968">
    <property type="entry name" value="BIOTINYL_LIPOYL"/>
    <property type="match status" value="1"/>
</dbReference>
<dbReference type="SUPFAM" id="SSF51230">
    <property type="entry name" value="Single hybrid motif"/>
    <property type="match status" value="1"/>
</dbReference>
<protein>
    <submittedName>
        <fullName evidence="14">Biotin carboxylase</fullName>
    </submittedName>
</protein>